<organism evidence="2 3">
    <name type="scientific">Trichinella nativa</name>
    <dbReference type="NCBI Taxonomy" id="6335"/>
    <lineage>
        <taxon>Eukaryota</taxon>
        <taxon>Metazoa</taxon>
        <taxon>Ecdysozoa</taxon>
        <taxon>Nematoda</taxon>
        <taxon>Enoplea</taxon>
        <taxon>Dorylaimia</taxon>
        <taxon>Trichinellida</taxon>
        <taxon>Trichinellidae</taxon>
        <taxon>Trichinella</taxon>
    </lineage>
</organism>
<accession>A0A0V1L8A9</accession>
<proteinExistence type="predicted"/>
<feature type="compositionally biased region" description="Polar residues" evidence="1">
    <location>
        <begin position="24"/>
        <end position="35"/>
    </location>
</feature>
<evidence type="ECO:0000313" key="3">
    <source>
        <dbReference type="Proteomes" id="UP000054721"/>
    </source>
</evidence>
<dbReference type="OrthoDB" id="10312384at2759"/>
<sequence length="131" mass="15105">MKSPQHSLTSNRHKLESFKRKRTQSFTSGGRSIKQSQKKKEEEEEEEEEERFLIFTAQVCMEENRENQEATVQFFNVGHISEEIGCFPHRYSSADNVEQPLSSALIFLSYGAITARQAVQTEAALISYCFF</sequence>
<dbReference type="EMBL" id="JYDW01000112">
    <property type="protein sequence ID" value="KRZ55591.1"/>
    <property type="molecule type" value="Genomic_DNA"/>
</dbReference>
<gene>
    <name evidence="2" type="ORF">T02_1908</name>
</gene>
<keyword evidence="3" id="KW-1185">Reference proteome</keyword>
<dbReference type="AlphaFoldDB" id="A0A0V1L8A9"/>
<evidence type="ECO:0000256" key="1">
    <source>
        <dbReference type="SAM" id="MobiDB-lite"/>
    </source>
</evidence>
<name>A0A0V1L8A9_9BILA</name>
<comment type="caution">
    <text evidence="2">The sequence shown here is derived from an EMBL/GenBank/DDBJ whole genome shotgun (WGS) entry which is preliminary data.</text>
</comment>
<evidence type="ECO:0000313" key="2">
    <source>
        <dbReference type="EMBL" id="KRZ55591.1"/>
    </source>
</evidence>
<dbReference type="Proteomes" id="UP000054721">
    <property type="component" value="Unassembled WGS sequence"/>
</dbReference>
<feature type="compositionally biased region" description="Polar residues" evidence="1">
    <location>
        <begin position="1"/>
        <end position="10"/>
    </location>
</feature>
<reference evidence="2 3" key="1">
    <citation type="submission" date="2015-05" db="EMBL/GenBank/DDBJ databases">
        <title>Evolution of Trichinella species and genotypes.</title>
        <authorList>
            <person name="Korhonen P.K."/>
            <person name="Edoardo P."/>
            <person name="Giuseppe L.R."/>
            <person name="Gasser R.B."/>
        </authorList>
    </citation>
    <scope>NUCLEOTIDE SEQUENCE [LARGE SCALE GENOMIC DNA]</scope>
    <source>
        <strain evidence="2">ISS10</strain>
    </source>
</reference>
<feature type="region of interest" description="Disordered" evidence="1">
    <location>
        <begin position="1"/>
        <end position="49"/>
    </location>
</feature>
<protein>
    <submittedName>
        <fullName evidence="2">Uncharacterized protein</fullName>
    </submittedName>
</protein>